<name>A0A0V0HZC7_SOLCH</name>
<dbReference type="EMBL" id="GEDG01013134">
    <property type="protein sequence ID" value="JAP25588.1"/>
    <property type="molecule type" value="Transcribed_RNA"/>
</dbReference>
<accession>A0A0V0HZC7</accession>
<reference evidence="1" key="1">
    <citation type="submission" date="2015-12" db="EMBL/GenBank/DDBJ databases">
        <title>Gene expression during late stages of embryo sac development: a critical building block for successful pollen-pistil interactions.</title>
        <authorList>
            <person name="Liu Y."/>
            <person name="Joly V."/>
            <person name="Sabar M."/>
            <person name="Matton D.P."/>
        </authorList>
    </citation>
    <scope>NUCLEOTIDE SEQUENCE</scope>
</reference>
<sequence length="69" mass="7863">HPITCAGSSSWFRRNFNGHSSCSLVFSLCLQPFNLSPNVCCRFLFRADDVRSYFIVSELTNYYSSTNVV</sequence>
<evidence type="ECO:0000313" key="1">
    <source>
        <dbReference type="EMBL" id="JAP25588.1"/>
    </source>
</evidence>
<proteinExistence type="predicted"/>
<protein>
    <submittedName>
        <fullName evidence="1">Putative ovule protein</fullName>
    </submittedName>
</protein>
<feature type="non-terminal residue" evidence="1">
    <location>
        <position position="1"/>
    </location>
</feature>
<dbReference type="AlphaFoldDB" id="A0A0V0HZC7"/>
<dbReference type="EMBL" id="GEDG01011363">
    <property type="protein sequence ID" value="JAP27254.1"/>
    <property type="molecule type" value="Transcribed_RNA"/>
</dbReference>
<organism evidence="1">
    <name type="scientific">Solanum chacoense</name>
    <name type="common">Chaco potato</name>
    <dbReference type="NCBI Taxonomy" id="4108"/>
    <lineage>
        <taxon>Eukaryota</taxon>
        <taxon>Viridiplantae</taxon>
        <taxon>Streptophyta</taxon>
        <taxon>Embryophyta</taxon>
        <taxon>Tracheophyta</taxon>
        <taxon>Spermatophyta</taxon>
        <taxon>Magnoliopsida</taxon>
        <taxon>eudicotyledons</taxon>
        <taxon>Gunneridae</taxon>
        <taxon>Pentapetalae</taxon>
        <taxon>asterids</taxon>
        <taxon>lamiids</taxon>
        <taxon>Solanales</taxon>
        <taxon>Solanaceae</taxon>
        <taxon>Solanoideae</taxon>
        <taxon>Solaneae</taxon>
        <taxon>Solanum</taxon>
    </lineage>
</organism>